<keyword evidence="2" id="KW-1185">Reference proteome</keyword>
<reference evidence="2" key="1">
    <citation type="journal article" date="2020" name="bioRxiv">
        <title>Integrative omics analysis of Pseudomonas aeruginosa virus PA5oct highlights the molecular complexity of jumbo phages.</title>
        <authorList>
            <person name="Lood C."/>
            <person name="Danis-Wlodarczyk K."/>
            <person name="Blasdel B.G."/>
            <person name="Jang H.B."/>
            <person name="Vandenheuvel D."/>
            <person name="Briers Y."/>
            <person name="Noben J.-P."/>
            <person name="van Noort V."/>
            <person name="Drulis-Kawa Z."/>
            <person name="Lavigne R."/>
        </authorList>
    </citation>
    <scope>NUCLEOTIDE SEQUENCE [LARGE SCALE GENOMIC DNA]</scope>
</reference>
<organism evidence="1 2">
    <name type="scientific">Pseudomonas phage vB_PaeM_PA5oct</name>
    <dbReference type="NCBI Taxonomy" id="2163605"/>
    <lineage>
        <taxon>Viruses</taxon>
        <taxon>Duplodnaviria</taxon>
        <taxon>Heunggongvirae</taxon>
        <taxon>Uroviricota</taxon>
        <taxon>Caudoviricetes</taxon>
        <taxon>Arenbergviridae</taxon>
        <taxon>Wroclawvirus</taxon>
        <taxon>Wroclawvirus PA5oct</taxon>
    </lineage>
</organism>
<dbReference type="EMBL" id="MK797984">
    <property type="protein sequence ID" value="QCG76075.1"/>
    <property type="molecule type" value="Genomic_DNA"/>
</dbReference>
<protein>
    <submittedName>
        <fullName evidence="1">Structural protein</fullName>
    </submittedName>
</protein>
<gene>
    <name evidence="1" type="ORF">EST35_0194</name>
</gene>
<dbReference type="Pfam" id="PF21448">
    <property type="entry name" value="DNMK"/>
    <property type="match status" value="1"/>
</dbReference>
<proteinExistence type="predicted"/>
<evidence type="ECO:0000313" key="2">
    <source>
        <dbReference type="Proteomes" id="UP000316733"/>
    </source>
</evidence>
<name>A0A4Y5JUK0_9CAUD</name>
<accession>A0A4Y5JUK0</accession>
<dbReference type="Proteomes" id="UP000316733">
    <property type="component" value="Segment"/>
</dbReference>
<sequence length="213" mass="24811">MIIGTLGFIGSGKNTVAKYLVENHNFIQDSFAAALKDLLSSTFSWDRTLLEGTTPESRRWRETTDTWWATKLGIPNFTPRYAMQYIGTDVLRMHFNDNLWILTLEKRLESFIQNNKNVVVSDVRFKNEYNMLKQYGTKFIYVENVIPEWYNIALDLNTSDYTDKEKQNIIENSSLNGVHISEWDWVGLGYDEKIINNSTLEELFLTVDSIINK</sequence>
<dbReference type="Gene3D" id="3.40.50.300">
    <property type="entry name" value="P-loop containing nucleotide triphosphate hydrolases"/>
    <property type="match status" value="1"/>
</dbReference>
<dbReference type="InterPro" id="IPR048444">
    <property type="entry name" value="DNMK"/>
</dbReference>
<dbReference type="InterPro" id="IPR027417">
    <property type="entry name" value="P-loop_NTPase"/>
</dbReference>
<evidence type="ECO:0000313" key="1">
    <source>
        <dbReference type="EMBL" id="QCG76075.1"/>
    </source>
</evidence>
<dbReference type="SUPFAM" id="SSF52540">
    <property type="entry name" value="P-loop containing nucleoside triphosphate hydrolases"/>
    <property type="match status" value="1"/>
</dbReference>